<dbReference type="RefSeq" id="WP_181677526.1">
    <property type="nucleotide sequence ID" value="NZ_JABJVM010000018.1"/>
</dbReference>
<keyword evidence="1" id="KW-0808">Transferase</keyword>
<proteinExistence type="predicted"/>
<dbReference type="GO" id="GO:0008168">
    <property type="term" value="F:methyltransferase activity"/>
    <property type="evidence" value="ECO:0007669"/>
    <property type="project" value="UniProtKB-KW"/>
</dbReference>
<dbReference type="InterPro" id="IPR010719">
    <property type="entry name" value="MnmM_MeTrfase"/>
</dbReference>
<evidence type="ECO:0000313" key="2">
    <source>
        <dbReference type="Proteomes" id="UP000548787"/>
    </source>
</evidence>
<protein>
    <submittedName>
        <fullName evidence="1">Methyltransferase domain-containing protein</fullName>
    </submittedName>
</protein>
<sequence length="198" mass="21940">MNLKSILPFSHDLLTRLILPGDTVVDATIGNGHDTAFLANLVGVNGHVFGFDIQQEAIEATTQLLTEKHVADQATLLRESHANMIELLPQQTEIKAAIFNLGYLPGGDKTITTLADSTIKAIEAALSLLTIGGIVILVIYHGHPEGQTEKSAVLRYTEALPQEQFHVLEYRFINQRNNPPFVIAIEKRKIKRLRQNSR</sequence>
<dbReference type="EMBL" id="JABJVM010000018">
    <property type="protein sequence ID" value="MBA3927439.1"/>
    <property type="molecule type" value="Genomic_DNA"/>
</dbReference>
<keyword evidence="2" id="KW-1185">Reference proteome</keyword>
<dbReference type="PANTHER" id="PTHR35276">
    <property type="entry name" value="S-ADENOSYL-L-METHIONINE-DEPENDENT METHYLTRANSFERASES SUPERFAMILY PROTEIN"/>
    <property type="match status" value="1"/>
</dbReference>
<dbReference type="PANTHER" id="PTHR35276:SF1">
    <property type="entry name" value="TRNA (MNM(5)S(2)U34)-METHYLTRANSFERASE, CHLOROPLASTIC"/>
    <property type="match status" value="1"/>
</dbReference>
<comment type="caution">
    <text evidence="1">The sequence shown here is derived from an EMBL/GenBank/DDBJ whole genome shotgun (WGS) entry which is preliminary data.</text>
</comment>
<dbReference type="Gene3D" id="3.40.50.150">
    <property type="entry name" value="Vaccinia Virus protein VP39"/>
    <property type="match status" value="1"/>
</dbReference>
<dbReference type="AlphaFoldDB" id="A0A7W1YHA2"/>
<accession>A0A7W1YHA2</accession>
<dbReference type="GO" id="GO:0032259">
    <property type="term" value="P:methylation"/>
    <property type="evidence" value="ECO:0007669"/>
    <property type="project" value="UniProtKB-KW"/>
</dbReference>
<name>A0A7W1YHA2_9LIST</name>
<dbReference type="SUPFAM" id="SSF53335">
    <property type="entry name" value="S-adenosyl-L-methionine-dependent methyltransferases"/>
    <property type="match status" value="1"/>
</dbReference>
<dbReference type="InterPro" id="IPR029063">
    <property type="entry name" value="SAM-dependent_MTases_sf"/>
</dbReference>
<dbReference type="Pfam" id="PF06962">
    <property type="entry name" value="rRNA_methylase"/>
    <property type="match status" value="1"/>
</dbReference>
<reference evidence="1 2" key="1">
    <citation type="submission" date="2020-08" db="EMBL/GenBank/DDBJ databases">
        <title>Listeria ohnekaius sp. nov. and Listeria portnoyii sp. nov. isolated from non-agricultural and natural environments.</title>
        <authorList>
            <person name="Weller D."/>
            <person name="Belias A.M."/>
            <person name="Liao J."/>
            <person name="Guo S."/>
            <person name="Orsi R.H."/>
            <person name="Wiedmann M."/>
        </authorList>
    </citation>
    <scope>NUCLEOTIDE SEQUENCE [LARGE SCALE GENOMIC DNA]</scope>
    <source>
        <strain evidence="1 2">FSL W9-0585</strain>
    </source>
</reference>
<gene>
    <name evidence="1" type="ORF">HPK16_13895</name>
</gene>
<evidence type="ECO:0000313" key="1">
    <source>
        <dbReference type="EMBL" id="MBA3927439.1"/>
    </source>
</evidence>
<dbReference type="Proteomes" id="UP000548787">
    <property type="component" value="Unassembled WGS sequence"/>
</dbReference>
<keyword evidence="1" id="KW-0489">Methyltransferase</keyword>
<organism evidence="1 2">
    <name type="scientific">Listeria rustica</name>
    <dbReference type="NCBI Taxonomy" id="2713503"/>
    <lineage>
        <taxon>Bacteria</taxon>
        <taxon>Bacillati</taxon>
        <taxon>Bacillota</taxon>
        <taxon>Bacilli</taxon>
        <taxon>Bacillales</taxon>
        <taxon>Listeriaceae</taxon>
        <taxon>Listeria</taxon>
    </lineage>
</organism>